<keyword evidence="3" id="KW-0862">Zinc</keyword>
<sequence>MDGQVDLPCIASSRTPTWSVLPASVSAARLGAYNKVTPHATIKVEGGADVRSTMAPQVTVSRPFIMQSTSGNSPSTYPNLQGTSFIQAPPPSSTHSEIGKTVLKFLQPLERPAWTVPSRDYMNKALTCQMCKSTINEVGNVLVCDACENGHHLKCLQITNQKSVPRGEWHCGKCLSITNGKPLPPKYGRVMRNINSSKMPTIAAAIQSSPDRKAFGPNKKVAQSEIMGNGNVALQNSTTNGMANNLNQLPSGLKMENDKNGRN</sequence>
<dbReference type="Pfam" id="PF00628">
    <property type="entry name" value="PHD"/>
    <property type="match status" value="1"/>
</dbReference>
<dbReference type="InterPro" id="IPR019787">
    <property type="entry name" value="Znf_PHD-finger"/>
</dbReference>
<dbReference type="InterPro" id="IPR013083">
    <property type="entry name" value="Znf_RING/FYVE/PHD"/>
</dbReference>
<dbReference type="GO" id="GO:0008270">
    <property type="term" value="F:zinc ion binding"/>
    <property type="evidence" value="ECO:0007669"/>
    <property type="project" value="UniProtKB-KW"/>
</dbReference>
<keyword evidence="2 4" id="KW-0863">Zinc-finger</keyword>
<dbReference type="InterPro" id="IPR011011">
    <property type="entry name" value="Znf_FYVE_PHD"/>
</dbReference>
<evidence type="ECO:0000259" key="6">
    <source>
        <dbReference type="PROSITE" id="PS50016"/>
    </source>
</evidence>
<dbReference type="InterPro" id="IPR019786">
    <property type="entry name" value="Zinc_finger_PHD-type_CS"/>
</dbReference>
<proteinExistence type="predicted"/>
<evidence type="ECO:0000256" key="1">
    <source>
        <dbReference type="ARBA" id="ARBA00022723"/>
    </source>
</evidence>
<dbReference type="PROSITE" id="PS50016">
    <property type="entry name" value="ZF_PHD_2"/>
    <property type="match status" value="1"/>
</dbReference>
<dbReference type="SMART" id="SM00249">
    <property type="entry name" value="PHD"/>
    <property type="match status" value="1"/>
</dbReference>
<reference evidence="7" key="1">
    <citation type="submission" date="2023-12" db="EMBL/GenBank/DDBJ databases">
        <title>Genome assembly of Anisodus tanguticus.</title>
        <authorList>
            <person name="Wang Y.-J."/>
        </authorList>
    </citation>
    <scope>NUCLEOTIDE SEQUENCE</scope>
    <source>
        <strain evidence="7">KB-2021</strain>
        <tissue evidence="7">Leaf</tissue>
    </source>
</reference>
<gene>
    <name evidence="7" type="ORF">RND71_024181</name>
</gene>
<keyword evidence="1" id="KW-0479">Metal-binding</keyword>
<dbReference type="EMBL" id="JAVYJV010000013">
    <property type="protein sequence ID" value="KAK4355210.1"/>
    <property type="molecule type" value="Genomic_DNA"/>
</dbReference>
<evidence type="ECO:0000313" key="8">
    <source>
        <dbReference type="Proteomes" id="UP001291623"/>
    </source>
</evidence>
<dbReference type="PANTHER" id="PTHR47527:SF2">
    <property type="entry name" value="PHD-TYPE DOMAIN-CONTAINING PROTEIN"/>
    <property type="match status" value="1"/>
</dbReference>
<evidence type="ECO:0000256" key="4">
    <source>
        <dbReference type="PROSITE-ProRule" id="PRU00146"/>
    </source>
</evidence>
<comment type="caution">
    <text evidence="7">The sequence shown here is derived from an EMBL/GenBank/DDBJ whole genome shotgun (WGS) entry which is preliminary data.</text>
</comment>
<feature type="compositionally biased region" description="Polar residues" evidence="5">
    <location>
        <begin position="237"/>
        <end position="250"/>
    </location>
</feature>
<feature type="domain" description="PHD-type" evidence="6">
    <location>
        <begin position="125"/>
        <end position="177"/>
    </location>
</feature>
<dbReference type="PANTHER" id="PTHR47527">
    <property type="entry name" value="RING/FYVE/PHD ZINC FINGER SUPERFAMILY PROTEIN"/>
    <property type="match status" value="1"/>
</dbReference>
<accession>A0AAE1VC74</accession>
<evidence type="ECO:0000313" key="7">
    <source>
        <dbReference type="EMBL" id="KAK4355210.1"/>
    </source>
</evidence>
<dbReference type="Gene3D" id="3.30.40.10">
    <property type="entry name" value="Zinc/RING finger domain, C3HC4 (zinc finger)"/>
    <property type="match status" value="1"/>
</dbReference>
<keyword evidence="8" id="KW-1185">Reference proteome</keyword>
<protein>
    <recommendedName>
        <fullName evidence="6">PHD-type domain-containing protein</fullName>
    </recommendedName>
</protein>
<dbReference type="PROSITE" id="PS01359">
    <property type="entry name" value="ZF_PHD_1"/>
    <property type="match status" value="1"/>
</dbReference>
<evidence type="ECO:0000256" key="3">
    <source>
        <dbReference type="ARBA" id="ARBA00022833"/>
    </source>
</evidence>
<dbReference type="CDD" id="cd15489">
    <property type="entry name" value="PHD_SF"/>
    <property type="match status" value="1"/>
</dbReference>
<dbReference type="InterPro" id="IPR001965">
    <property type="entry name" value="Znf_PHD"/>
</dbReference>
<organism evidence="7 8">
    <name type="scientific">Anisodus tanguticus</name>
    <dbReference type="NCBI Taxonomy" id="243964"/>
    <lineage>
        <taxon>Eukaryota</taxon>
        <taxon>Viridiplantae</taxon>
        <taxon>Streptophyta</taxon>
        <taxon>Embryophyta</taxon>
        <taxon>Tracheophyta</taxon>
        <taxon>Spermatophyta</taxon>
        <taxon>Magnoliopsida</taxon>
        <taxon>eudicotyledons</taxon>
        <taxon>Gunneridae</taxon>
        <taxon>Pentapetalae</taxon>
        <taxon>asterids</taxon>
        <taxon>lamiids</taxon>
        <taxon>Solanales</taxon>
        <taxon>Solanaceae</taxon>
        <taxon>Solanoideae</taxon>
        <taxon>Hyoscyameae</taxon>
        <taxon>Anisodus</taxon>
    </lineage>
</organism>
<dbReference type="Proteomes" id="UP001291623">
    <property type="component" value="Unassembled WGS sequence"/>
</dbReference>
<name>A0AAE1VC74_9SOLA</name>
<feature type="region of interest" description="Disordered" evidence="5">
    <location>
        <begin position="237"/>
        <end position="263"/>
    </location>
</feature>
<dbReference type="SUPFAM" id="SSF57903">
    <property type="entry name" value="FYVE/PHD zinc finger"/>
    <property type="match status" value="1"/>
</dbReference>
<dbReference type="AlphaFoldDB" id="A0AAE1VC74"/>
<evidence type="ECO:0000256" key="2">
    <source>
        <dbReference type="ARBA" id="ARBA00022771"/>
    </source>
</evidence>
<evidence type="ECO:0000256" key="5">
    <source>
        <dbReference type="SAM" id="MobiDB-lite"/>
    </source>
</evidence>